<comment type="subcellular location">
    <subcellularLocation>
        <location evidence="1">Cell inner membrane</location>
        <topology evidence="1">Multi-pass membrane protein</topology>
    </subcellularLocation>
    <subcellularLocation>
        <location evidence="8">Cell membrane</location>
        <topology evidence="8">Multi-pass membrane protein</topology>
    </subcellularLocation>
</comment>
<feature type="transmembrane region" description="Helical" evidence="8">
    <location>
        <begin position="225"/>
        <end position="245"/>
    </location>
</feature>
<reference evidence="10 11" key="1">
    <citation type="submission" date="2019-03" db="EMBL/GenBank/DDBJ databases">
        <title>Genomic Encyclopedia of Type Strains, Phase IV (KMG-IV): sequencing the most valuable type-strain genomes for metagenomic binning, comparative biology and taxonomic classification.</title>
        <authorList>
            <person name="Goeker M."/>
        </authorList>
    </citation>
    <scope>NUCLEOTIDE SEQUENCE [LARGE SCALE GENOMIC DNA]</scope>
    <source>
        <strain evidence="10 11">DSM 100055</strain>
    </source>
</reference>
<keyword evidence="6 8" id="KW-1133">Transmembrane helix</keyword>
<evidence type="ECO:0000256" key="6">
    <source>
        <dbReference type="ARBA" id="ARBA00022989"/>
    </source>
</evidence>
<evidence type="ECO:0000256" key="8">
    <source>
        <dbReference type="RuleBase" id="RU363032"/>
    </source>
</evidence>
<name>A0AA46I6S7_9FUSO</name>
<comment type="similarity">
    <text evidence="8">Belongs to the binding-protein-dependent transport system permease family.</text>
</comment>
<feature type="transmembrane region" description="Helical" evidence="8">
    <location>
        <begin position="198"/>
        <end position="219"/>
    </location>
</feature>
<dbReference type="PROSITE" id="PS50928">
    <property type="entry name" value="ABC_TM1"/>
    <property type="match status" value="1"/>
</dbReference>
<dbReference type="AlphaFoldDB" id="A0AA46I6S7"/>
<dbReference type="Pfam" id="PF00528">
    <property type="entry name" value="BPD_transp_1"/>
    <property type="match status" value="1"/>
</dbReference>
<dbReference type="SUPFAM" id="SSF161098">
    <property type="entry name" value="MetI-like"/>
    <property type="match status" value="1"/>
</dbReference>
<keyword evidence="7 8" id="KW-0472">Membrane</keyword>
<evidence type="ECO:0000256" key="7">
    <source>
        <dbReference type="ARBA" id="ARBA00023136"/>
    </source>
</evidence>
<evidence type="ECO:0000313" key="10">
    <source>
        <dbReference type="EMBL" id="TDT72597.1"/>
    </source>
</evidence>
<feature type="transmembrane region" description="Helical" evidence="8">
    <location>
        <begin position="97"/>
        <end position="117"/>
    </location>
</feature>
<keyword evidence="5 8" id="KW-0812">Transmembrane</keyword>
<dbReference type="CDD" id="cd06261">
    <property type="entry name" value="TM_PBP2"/>
    <property type="match status" value="1"/>
</dbReference>
<evidence type="ECO:0000256" key="5">
    <source>
        <dbReference type="ARBA" id="ARBA00022692"/>
    </source>
</evidence>
<keyword evidence="4" id="KW-0997">Cell inner membrane</keyword>
<sequence>MLLFIILLIGLIFIFPYIPLVLYSFSNTWKYPNIFPSNLSLKWWKYVFKQPITYKAIFYSLIIAIIVSLINLIIGLPAANALVKDKFKGRKFFEHSMFAPIIIPPIISVMGIHFIFIKLNLVENFIGVILIHIIPTFPYMLRTLILGYKNFDFNYEKVAILYGASSLKKYLLITLPMLMPSILSGIILSLLISFSNYILTYIIGGGKIITLPLITFPYIVGGNRAIGAVYVIIFIVLNIISVIFIEKIFGKLYKK</sequence>
<dbReference type="Proteomes" id="UP000294678">
    <property type="component" value="Unassembled WGS sequence"/>
</dbReference>
<proteinExistence type="inferred from homology"/>
<organism evidence="10 11">
    <name type="scientific">Hypnocyclicus thermotrophus</name>
    <dbReference type="NCBI Taxonomy" id="1627895"/>
    <lineage>
        <taxon>Bacteria</taxon>
        <taxon>Fusobacteriati</taxon>
        <taxon>Fusobacteriota</taxon>
        <taxon>Fusobacteriia</taxon>
        <taxon>Fusobacteriales</taxon>
        <taxon>Fusobacteriaceae</taxon>
        <taxon>Hypnocyclicus</taxon>
    </lineage>
</organism>
<protein>
    <submittedName>
        <fullName evidence="10">Spermidine/putrescine transport system permease protein</fullName>
    </submittedName>
</protein>
<gene>
    <name evidence="10" type="ORF">EV215_0407</name>
</gene>
<dbReference type="Gene3D" id="1.10.3720.10">
    <property type="entry name" value="MetI-like"/>
    <property type="match status" value="1"/>
</dbReference>
<dbReference type="InterPro" id="IPR035906">
    <property type="entry name" value="MetI-like_sf"/>
</dbReference>
<feature type="transmembrane region" description="Helical" evidence="8">
    <location>
        <begin position="6"/>
        <end position="25"/>
    </location>
</feature>
<feature type="transmembrane region" description="Helical" evidence="8">
    <location>
        <begin position="170"/>
        <end position="191"/>
    </location>
</feature>
<evidence type="ECO:0000256" key="1">
    <source>
        <dbReference type="ARBA" id="ARBA00004429"/>
    </source>
</evidence>
<evidence type="ECO:0000256" key="3">
    <source>
        <dbReference type="ARBA" id="ARBA00022475"/>
    </source>
</evidence>
<dbReference type="InterPro" id="IPR000515">
    <property type="entry name" value="MetI-like"/>
</dbReference>
<evidence type="ECO:0000313" key="11">
    <source>
        <dbReference type="Proteomes" id="UP000294678"/>
    </source>
</evidence>
<feature type="transmembrane region" description="Helical" evidence="8">
    <location>
        <begin position="124"/>
        <end position="141"/>
    </location>
</feature>
<dbReference type="EMBL" id="SOBG01000001">
    <property type="protein sequence ID" value="TDT72597.1"/>
    <property type="molecule type" value="Genomic_DNA"/>
</dbReference>
<accession>A0AA46I6S7</accession>
<dbReference type="RefSeq" id="WP_134112307.1">
    <property type="nucleotide sequence ID" value="NZ_SOBG01000001.1"/>
</dbReference>
<evidence type="ECO:0000256" key="4">
    <source>
        <dbReference type="ARBA" id="ARBA00022519"/>
    </source>
</evidence>
<dbReference type="PANTHER" id="PTHR43357:SF4">
    <property type="entry name" value="INNER MEMBRANE ABC TRANSPORTER PERMEASE PROTEIN YDCV"/>
    <property type="match status" value="1"/>
</dbReference>
<evidence type="ECO:0000256" key="2">
    <source>
        <dbReference type="ARBA" id="ARBA00022448"/>
    </source>
</evidence>
<comment type="caution">
    <text evidence="10">The sequence shown here is derived from an EMBL/GenBank/DDBJ whole genome shotgun (WGS) entry which is preliminary data.</text>
</comment>
<keyword evidence="11" id="KW-1185">Reference proteome</keyword>
<dbReference type="GO" id="GO:0005886">
    <property type="term" value="C:plasma membrane"/>
    <property type="evidence" value="ECO:0007669"/>
    <property type="project" value="UniProtKB-SubCell"/>
</dbReference>
<dbReference type="GO" id="GO:0055085">
    <property type="term" value="P:transmembrane transport"/>
    <property type="evidence" value="ECO:0007669"/>
    <property type="project" value="InterPro"/>
</dbReference>
<dbReference type="PANTHER" id="PTHR43357">
    <property type="entry name" value="INNER MEMBRANE ABC TRANSPORTER PERMEASE PROTEIN YDCV"/>
    <property type="match status" value="1"/>
</dbReference>
<feature type="transmembrane region" description="Helical" evidence="8">
    <location>
        <begin position="56"/>
        <end position="77"/>
    </location>
</feature>
<feature type="domain" description="ABC transmembrane type-1" evidence="9">
    <location>
        <begin position="57"/>
        <end position="244"/>
    </location>
</feature>
<evidence type="ECO:0000259" key="9">
    <source>
        <dbReference type="PROSITE" id="PS50928"/>
    </source>
</evidence>
<keyword evidence="2 8" id="KW-0813">Transport</keyword>
<keyword evidence="3" id="KW-1003">Cell membrane</keyword>